<dbReference type="GO" id="GO:0071949">
    <property type="term" value="F:FAD binding"/>
    <property type="evidence" value="ECO:0007669"/>
    <property type="project" value="InterPro"/>
</dbReference>
<dbReference type="GO" id="GO:0031314">
    <property type="term" value="C:extrinsic component of mitochondrial inner membrane"/>
    <property type="evidence" value="ECO:0007669"/>
    <property type="project" value="UniProtKB-UniRule"/>
</dbReference>
<dbReference type="Pfam" id="PF01494">
    <property type="entry name" value="FAD_binding_3"/>
    <property type="match status" value="2"/>
</dbReference>
<dbReference type="PANTHER" id="PTHR43876:SF7">
    <property type="entry name" value="UBIQUINONE BIOSYNTHESIS MONOOXYGENASE COQ6, MITOCHONDRIAL"/>
    <property type="match status" value="1"/>
</dbReference>
<proteinExistence type="inferred from homology"/>
<evidence type="ECO:0000256" key="1">
    <source>
        <dbReference type="ARBA" id="ARBA00001974"/>
    </source>
</evidence>
<dbReference type="FunFam" id="3.50.50.60:FF:000086">
    <property type="entry name" value="Ubiquinone biosynthesis monooxygenase COQ6, mitochondrial"/>
    <property type="match status" value="1"/>
</dbReference>
<evidence type="ECO:0000256" key="12">
    <source>
        <dbReference type="HAMAP-Rule" id="MF_03193"/>
    </source>
</evidence>
<keyword evidence="6 12" id="KW-0274">FAD</keyword>
<evidence type="ECO:0000256" key="4">
    <source>
        <dbReference type="ARBA" id="ARBA00022688"/>
    </source>
</evidence>
<feature type="domain" description="FAD-binding" evidence="13">
    <location>
        <begin position="34"/>
        <end position="303"/>
    </location>
</feature>
<dbReference type="PANTHER" id="PTHR43876">
    <property type="entry name" value="UBIQUINONE BIOSYNTHESIS MONOOXYGENASE COQ6, MITOCHONDRIAL"/>
    <property type="match status" value="1"/>
</dbReference>
<dbReference type="SUPFAM" id="SSF51905">
    <property type="entry name" value="FAD/NAD(P)-binding domain"/>
    <property type="match status" value="1"/>
</dbReference>
<dbReference type="InterPro" id="IPR036188">
    <property type="entry name" value="FAD/NAD-bd_sf"/>
</dbReference>
<dbReference type="PRINTS" id="PR00420">
    <property type="entry name" value="RNGMNOXGNASE"/>
</dbReference>
<comment type="caution">
    <text evidence="14">The sequence shown here is derived from an EMBL/GenBank/DDBJ whole genome shotgun (WGS) entry which is preliminary data.</text>
</comment>
<evidence type="ECO:0000256" key="8">
    <source>
        <dbReference type="ARBA" id="ARBA00023002"/>
    </source>
</evidence>
<evidence type="ECO:0000256" key="7">
    <source>
        <dbReference type="ARBA" id="ARBA00022946"/>
    </source>
</evidence>
<dbReference type="EC" id="1.14.15.46" evidence="12"/>
<keyword evidence="3 12" id="KW-0285">Flavoprotein</keyword>
<keyword evidence="7" id="KW-0809">Transit peptide</keyword>
<dbReference type="GO" id="GO:0120538">
    <property type="term" value="F:2-methoxy-6-polyprenolphenol 4-hydroxylase activity"/>
    <property type="evidence" value="ECO:0007669"/>
    <property type="project" value="UniProtKB-EC"/>
</dbReference>
<evidence type="ECO:0000313" key="15">
    <source>
        <dbReference type="Proteomes" id="UP000275408"/>
    </source>
</evidence>
<dbReference type="HAMAP" id="MF_03193">
    <property type="entry name" value="COQ6_monooxygenase"/>
    <property type="match status" value="1"/>
</dbReference>
<dbReference type="OrthoDB" id="683240at2759"/>
<dbReference type="NCBIfam" id="TIGR01989">
    <property type="entry name" value="COQ6"/>
    <property type="match status" value="1"/>
</dbReference>
<dbReference type="GO" id="GO:0106364">
    <property type="term" value="F:4-hydroxy-3-all-trans-polyprenylbenzoate oxygenase activity"/>
    <property type="evidence" value="ECO:0007669"/>
    <property type="project" value="UniProtKB-EC"/>
</dbReference>
<dbReference type="FunFam" id="3.50.50.60:FF:000021">
    <property type="entry name" value="Ubiquinone biosynthesis monooxygenase COQ6"/>
    <property type="match status" value="1"/>
</dbReference>
<comment type="subunit">
    <text evidence="12">Component of a multi-subunit COQ enzyme complex.</text>
</comment>
<evidence type="ECO:0000256" key="3">
    <source>
        <dbReference type="ARBA" id="ARBA00022630"/>
    </source>
</evidence>
<feature type="domain" description="FAD-binding" evidence="13">
    <location>
        <begin position="361"/>
        <end position="428"/>
    </location>
</feature>
<dbReference type="OMA" id="VKQMQVW"/>
<dbReference type="GO" id="GO:0016712">
    <property type="term" value="F:oxidoreductase activity, acting on paired donors, with incorporation or reduction of molecular oxygen, reduced flavin or flavoprotein as one donor, and incorporation of one atom of oxygen"/>
    <property type="evidence" value="ECO:0007669"/>
    <property type="project" value="UniProtKB-UniRule"/>
</dbReference>
<keyword evidence="8 12" id="KW-0560">Oxidoreductase</keyword>
<evidence type="ECO:0000256" key="9">
    <source>
        <dbReference type="ARBA" id="ARBA00023033"/>
    </source>
</evidence>
<dbReference type="InterPro" id="IPR002938">
    <property type="entry name" value="FAD-bd"/>
</dbReference>
<evidence type="ECO:0000256" key="2">
    <source>
        <dbReference type="ARBA" id="ARBA00005349"/>
    </source>
</evidence>
<comment type="pathway">
    <text evidence="12">Cofactor biosynthesis; ubiquinone biosynthesis.</text>
</comment>
<dbReference type="NCBIfam" id="TIGR01988">
    <property type="entry name" value="Ubi-OHases"/>
    <property type="match status" value="1"/>
</dbReference>
<dbReference type="STRING" id="46731.A0A3M6TER3"/>
<dbReference type="PROSITE" id="PS01304">
    <property type="entry name" value="UBIH"/>
    <property type="match status" value="1"/>
</dbReference>
<dbReference type="AlphaFoldDB" id="A0A3M6TER3"/>
<keyword evidence="5 12" id="KW-0999">Mitochondrion inner membrane</keyword>
<name>A0A3M6TER3_POCDA</name>
<evidence type="ECO:0000256" key="5">
    <source>
        <dbReference type="ARBA" id="ARBA00022792"/>
    </source>
</evidence>
<evidence type="ECO:0000256" key="6">
    <source>
        <dbReference type="ARBA" id="ARBA00022827"/>
    </source>
</evidence>
<reference evidence="14 15" key="1">
    <citation type="journal article" date="2018" name="Sci. Rep.">
        <title>Comparative analysis of the Pocillopora damicornis genome highlights role of immune system in coral evolution.</title>
        <authorList>
            <person name="Cunning R."/>
            <person name="Bay R.A."/>
            <person name="Gillette P."/>
            <person name="Baker A.C."/>
            <person name="Traylor-Knowles N."/>
        </authorList>
    </citation>
    <scope>NUCLEOTIDE SEQUENCE [LARGE SCALE GENOMIC DNA]</scope>
    <source>
        <strain evidence="14">RSMAS</strain>
        <tissue evidence="14">Whole animal</tissue>
    </source>
</reference>
<keyword evidence="9 12" id="KW-0503">Monooxygenase</keyword>
<gene>
    <name evidence="14" type="ORF">pdam_00013443</name>
</gene>
<comment type="function">
    <text evidence="12">FAD-dependent monooxygenase required for two non-consecutive steps during ubiquinone biosynthesis. Required for the C5-ring hydroxylation during ubiquinone biosynthesis by catalyzing the hydroxylation of 4-hydroxy-3-(all-trans-polyprenyl)benzoic acid to 3,4-dihydroxy-5-(all-trans-polyprenyl)benzoic acid. Also acts downstream of coq4, for the C1-hydroxylation during ubiquinone biosynthesis by catalyzing the hydroxylation of 2-methoxy-6-(all-trans-polyprenyl)phenol to 2-methoxy-6-(all-trans-polyprenyl)benzene-1,4-diol. The electrons required for the hydroxylation reaction are funneled indirectly to coq6 from NADPH via a ferredoxin/ferredoxin reductase system.</text>
</comment>
<dbReference type="InterPro" id="IPR018168">
    <property type="entry name" value="Ubi_Hdrlase_CS"/>
</dbReference>
<organism evidence="14 15">
    <name type="scientific">Pocillopora damicornis</name>
    <name type="common">Cauliflower coral</name>
    <name type="synonym">Millepora damicornis</name>
    <dbReference type="NCBI Taxonomy" id="46731"/>
    <lineage>
        <taxon>Eukaryota</taxon>
        <taxon>Metazoa</taxon>
        <taxon>Cnidaria</taxon>
        <taxon>Anthozoa</taxon>
        <taxon>Hexacorallia</taxon>
        <taxon>Scleractinia</taxon>
        <taxon>Astrocoeniina</taxon>
        <taxon>Pocilloporidae</taxon>
        <taxon>Pocillopora</taxon>
    </lineage>
</organism>
<protein>
    <recommendedName>
        <fullName evidence="12">Ubiquinone biosynthesis monooxygenase COQ6, mitochondrial</fullName>
        <ecNumber evidence="12">1.14.15.45</ecNumber>
    </recommendedName>
    <alternativeName>
        <fullName evidence="12">2-methoxy-6-polyprenolphenol 4-hydroxylase</fullName>
        <ecNumber evidence="12">1.14.15.46</ecNumber>
    </alternativeName>
</protein>
<dbReference type="InterPro" id="IPR051205">
    <property type="entry name" value="UbiH/COQ6_monooxygenase"/>
</dbReference>
<keyword evidence="15" id="KW-1185">Reference proteome</keyword>
<comment type="catalytic activity">
    <reaction evidence="12">
        <text>a 4-hydroxy-3-(all-trans-polyprenyl)benzoate + 2 reduced [2Fe-2S]-[ferredoxin] + O2 + 2 H(+) = a 3,4-dihydroxy-5-(all-trans-polyprenyl)benzoate + 2 oxidized [2Fe-2S]-[ferredoxin] + H2O</text>
        <dbReference type="Rhea" id="RHEA:81195"/>
        <dbReference type="Rhea" id="RHEA-COMP:9514"/>
        <dbReference type="Rhea" id="RHEA-COMP:10000"/>
        <dbReference type="Rhea" id="RHEA-COMP:10001"/>
        <dbReference type="Rhea" id="RHEA-COMP:10930"/>
        <dbReference type="ChEBI" id="CHEBI:15377"/>
        <dbReference type="ChEBI" id="CHEBI:15378"/>
        <dbReference type="ChEBI" id="CHEBI:15379"/>
        <dbReference type="ChEBI" id="CHEBI:33737"/>
        <dbReference type="ChEBI" id="CHEBI:33738"/>
        <dbReference type="ChEBI" id="CHEBI:64694"/>
        <dbReference type="ChEBI" id="CHEBI:78396"/>
        <dbReference type="EC" id="1.14.15.45"/>
    </reaction>
</comment>
<dbReference type="EC" id="1.14.15.45" evidence="12"/>
<comment type="catalytic activity">
    <reaction evidence="12">
        <text>a 2-methoxy-6-(all-trans-polyprenyl)phenol + 2 reduced [2Fe-2S]-[ferredoxin] + O2 + 2 H(+) = a 2-methoxy-6-(all-trans-polyprenyl)benzene-1,4-diol + 2 oxidized [2Fe-2S]-[ferredoxin] + H2O</text>
        <dbReference type="Rhea" id="RHEA:81183"/>
        <dbReference type="Rhea" id="RHEA-COMP:9551"/>
        <dbReference type="Rhea" id="RHEA-COMP:10000"/>
        <dbReference type="Rhea" id="RHEA-COMP:10001"/>
        <dbReference type="Rhea" id="RHEA-COMP:10858"/>
        <dbReference type="ChEBI" id="CHEBI:15377"/>
        <dbReference type="ChEBI" id="CHEBI:15378"/>
        <dbReference type="ChEBI" id="CHEBI:15379"/>
        <dbReference type="ChEBI" id="CHEBI:33737"/>
        <dbReference type="ChEBI" id="CHEBI:33738"/>
        <dbReference type="ChEBI" id="CHEBI:62731"/>
        <dbReference type="ChEBI" id="CHEBI:84166"/>
        <dbReference type="EC" id="1.14.15.46"/>
    </reaction>
</comment>
<keyword evidence="10 12" id="KW-0496">Mitochondrion</keyword>
<accession>A0A3M6TER3</accession>
<comment type="cofactor">
    <cofactor evidence="1 12">
        <name>FAD</name>
        <dbReference type="ChEBI" id="CHEBI:57692"/>
    </cofactor>
</comment>
<comment type="subcellular location">
    <subcellularLocation>
        <location evidence="12">Mitochondrion inner membrane</location>
        <topology evidence="12">Peripheral membrane protein</topology>
        <orientation evidence="12">Matrix side</orientation>
    </subcellularLocation>
</comment>
<dbReference type="Gene3D" id="3.50.50.60">
    <property type="entry name" value="FAD/NAD(P)-binding domain"/>
    <property type="match status" value="2"/>
</dbReference>
<keyword evidence="11 12" id="KW-0472">Membrane</keyword>
<keyword evidence="4 12" id="KW-0831">Ubiquinone biosynthesis</keyword>
<comment type="similarity">
    <text evidence="2 12">Belongs to the UbiH/COQ6 family.</text>
</comment>
<evidence type="ECO:0000256" key="11">
    <source>
        <dbReference type="ARBA" id="ARBA00023136"/>
    </source>
</evidence>
<sequence>MFSAVRKSLNCKQFLKLRVCSLCTAASKDTHDFYDVTIIGGGMVGSSLACALGLDKSLDDHKILLLEAAPDRPQKITSVYSNRVSNITPGSKRLLESIGAWDHICEMRQKPFRRMQVWDACSDAHITFESSSKDLDGSKDMGFIVENPVTLEALRKQLKMLHSRVKVLHGTKLKKLSLPDLTKDLDNKDVSHTWASLELEDGRTVHSRLVIGADGPQSLVRQQASMDCLSWKYDQTGVVATLQLGEITDNLVAWQKFLPTGPIALLPLTDNLSSLVWSTTLEHAKQLVSLEEDRFVDAINNAFWEDLDRNPLVDQATRISYMLASFVQPWTKVGSGTQSPPSVSGVEEGSRAMFPYGFGHAMEYVRPRLALIGDAAHRVHPLAGQGVNMGFGDVACLRDVLSEAAQEGKDLGSLEHLLTYETKRQQSVVPMITAIDALKRLYSTSSPLPVLARSVGLIATSAMLPIKEQIIDFAMR</sequence>
<evidence type="ECO:0000259" key="13">
    <source>
        <dbReference type="Pfam" id="PF01494"/>
    </source>
</evidence>
<evidence type="ECO:0000256" key="10">
    <source>
        <dbReference type="ARBA" id="ARBA00023128"/>
    </source>
</evidence>
<dbReference type="Proteomes" id="UP000275408">
    <property type="component" value="Unassembled WGS sequence"/>
</dbReference>
<dbReference type="InterPro" id="IPR010971">
    <property type="entry name" value="UbiH/COQ6"/>
</dbReference>
<dbReference type="UniPathway" id="UPA00232"/>
<dbReference type="EMBL" id="RCHS01003769">
    <property type="protein sequence ID" value="RMX39872.1"/>
    <property type="molecule type" value="Genomic_DNA"/>
</dbReference>
<evidence type="ECO:0000313" key="14">
    <source>
        <dbReference type="EMBL" id="RMX39872.1"/>
    </source>
</evidence>
<dbReference type="InterPro" id="IPR000689">
    <property type="entry name" value="UbQ_mOase_COQ6"/>
</dbReference>
<dbReference type="FunFam" id="3.30.9.10:FF:000111">
    <property type="entry name" value="Ubiquinone biosynthesis monooxygenase COQ6, mitochondrial"/>
    <property type="match status" value="1"/>
</dbReference>